<keyword evidence="1 4" id="KW-0479">Metal-binding</keyword>
<gene>
    <name evidence="7" type="ORF">OSTLU_31099</name>
</gene>
<dbReference type="EMBL" id="CP000584">
    <property type="protein sequence ID" value="ABO95763.1"/>
    <property type="molecule type" value="Genomic_DNA"/>
</dbReference>
<feature type="zinc finger region" description="TRAF-type" evidence="4">
    <location>
        <begin position="197"/>
        <end position="243"/>
    </location>
</feature>
<organism evidence="7 8">
    <name type="scientific">Ostreococcus lucimarinus (strain CCE9901)</name>
    <dbReference type="NCBI Taxonomy" id="436017"/>
    <lineage>
        <taxon>Eukaryota</taxon>
        <taxon>Viridiplantae</taxon>
        <taxon>Chlorophyta</taxon>
        <taxon>Mamiellophyceae</taxon>
        <taxon>Mamiellales</taxon>
        <taxon>Bathycoccaceae</taxon>
        <taxon>Ostreococcus</taxon>
    </lineage>
</organism>
<dbReference type="RefSeq" id="XP_001417470.1">
    <property type="nucleotide sequence ID" value="XM_001417433.1"/>
</dbReference>
<dbReference type="PROSITE" id="PS50145">
    <property type="entry name" value="ZF_TRAF"/>
    <property type="match status" value="1"/>
</dbReference>
<dbReference type="KEGG" id="olu:OSTLU_31099"/>
<evidence type="ECO:0000256" key="2">
    <source>
        <dbReference type="ARBA" id="ARBA00022771"/>
    </source>
</evidence>
<dbReference type="eggNOG" id="ENOG502QSC3">
    <property type="taxonomic scope" value="Eukaryota"/>
</dbReference>
<dbReference type="GO" id="GO:0008270">
    <property type="term" value="F:zinc ion binding"/>
    <property type="evidence" value="ECO:0007669"/>
    <property type="project" value="UniProtKB-KW"/>
</dbReference>
<sequence length="368" mass="40632">MSDDTSESELPSRALESTAPESRLTCDHVCCSTSNNVASALFNAVVRAVVFQSSVLSSTSSKLKSATECAKELEEALVRGAKGSNRTLVDLSNAINAWTAGKKGLMSGVFSSTEDGVAATTTLLLDNDDAWPEAERHKLAIRLVRDYYDTDFQAHCRKSCVDEDALFEHKISCKFLPVSCSNEGCPASFSKHSQEKHDNRCSYKLIDCRLECGRQIARGEMEAHAAGDCAMREVECPYAELGCQHPVRLGKMSEHLFENAENHLRMLYTAETKVSTRVSALERWAQAVVDDDEHRREGLRAIDTALLTLETKHAELDKSHVGSKSHITKLESRVKDLEATVKKQSAELASFRKTVDGLRQSFAQIAKQ</sequence>
<dbReference type="Proteomes" id="UP000001568">
    <property type="component" value="Chromosome 4"/>
</dbReference>
<protein>
    <recommendedName>
        <fullName evidence="6">TRAF-type domain-containing protein</fullName>
    </recommendedName>
</protein>
<keyword evidence="2 4" id="KW-0863">Zinc-finger</keyword>
<evidence type="ECO:0000313" key="7">
    <source>
        <dbReference type="EMBL" id="ABO95763.1"/>
    </source>
</evidence>
<dbReference type="Gene3D" id="3.30.40.10">
    <property type="entry name" value="Zinc/RING finger domain, C3HC4 (zinc finger)"/>
    <property type="match status" value="1"/>
</dbReference>
<evidence type="ECO:0000256" key="3">
    <source>
        <dbReference type="ARBA" id="ARBA00022833"/>
    </source>
</evidence>
<dbReference type="PANTHER" id="PTHR10131">
    <property type="entry name" value="TNF RECEPTOR ASSOCIATED FACTOR"/>
    <property type="match status" value="1"/>
</dbReference>
<evidence type="ECO:0000256" key="4">
    <source>
        <dbReference type="PROSITE-ProRule" id="PRU00207"/>
    </source>
</evidence>
<keyword evidence="8" id="KW-1185">Reference proteome</keyword>
<dbReference type="Gramene" id="ABO95763">
    <property type="protein sequence ID" value="ABO95763"/>
    <property type="gene ID" value="OSTLU_31099"/>
</dbReference>
<dbReference type="AlphaFoldDB" id="A4RVU4"/>
<dbReference type="STRING" id="436017.A4RVU4"/>
<dbReference type="PANTHER" id="PTHR10131:SF94">
    <property type="entry name" value="TNF RECEPTOR-ASSOCIATED FACTOR 4"/>
    <property type="match status" value="1"/>
</dbReference>
<dbReference type="InterPro" id="IPR013083">
    <property type="entry name" value="Znf_RING/FYVE/PHD"/>
</dbReference>
<accession>A4RVU4</accession>
<feature type="domain" description="TRAF-type" evidence="6">
    <location>
        <begin position="197"/>
        <end position="243"/>
    </location>
</feature>
<reference evidence="7 8" key="1">
    <citation type="journal article" date="2007" name="Proc. Natl. Acad. Sci. U.S.A.">
        <title>The tiny eukaryote Ostreococcus provides genomic insights into the paradox of plankton speciation.</title>
        <authorList>
            <person name="Palenik B."/>
            <person name="Grimwood J."/>
            <person name="Aerts A."/>
            <person name="Rouze P."/>
            <person name="Salamov A."/>
            <person name="Putnam N."/>
            <person name="Dupont C."/>
            <person name="Jorgensen R."/>
            <person name="Derelle E."/>
            <person name="Rombauts S."/>
            <person name="Zhou K."/>
            <person name="Otillar R."/>
            <person name="Merchant S.S."/>
            <person name="Podell S."/>
            <person name="Gaasterland T."/>
            <person name="Napoli C."/>
            <person name="Gendler K."/>
            <person name="Manuell A."/>
            <person name="Tai V."/>
            <person name="Vallon O."/>
            <person name="Piganeau G."/>
            <person name="Jancek S."/>
            <person name="Heijde M."/>
            <person name="Jabbari K."/>
            <person name="Bowler C."/>
            <person name="Lohr M."/>
            <person name="Robbens S."/>
            <person name="Werner G."/>
            <person name="Dubchak I."/>
            <person name="Pazour G.J."/>
            <person name="Ren Q."/>
            <person name="Paulsen I."/>
            <person name="Delwiche C."/>
            <person name="Schmutz J."/>
            <person name="Rokhsar D."/>
            <person name="Van de Peer Y."/>
            <person name="Moreau H."/>
            <person name="Grigoriev I.V."/>
        </authorList>
    </citation>
    <scope>NUCLEOTIDE SEQUENCE [LARGE SCALE GENOMIC DNA]</scope>
    <source>
        <strain evidence="7 8">CCE9901</strain>
    </source>
</reference>
<dbReference type="GeneID" id="5001408"/>
<dbReference type="InterPro" id="IPR001293">
    <property type="entry name" value="Znf_TRAF"/>
</dbReference>
<proteinExistence type="predicted"/>
<dbReference type="OMA" id="KSIDMKC"/>
<keyword evidence="5" id="KW-0175">Coiled coil</keyword>
<evidence type="ECO:0000256" key="1">
    <source>
        <dbReference type="ARBA" id="ARBA00022723"/>
    </source>
</evidence>
<evidence type="ECO:0000259" key="6">
    <source>
        <dbReference type="PROSITE" id="PS50145"/>
    </source>
</evidence>
<feature type="coiled-coil region" evidence="5">
    <location>
        <begin position="327"/>
        <end position="354"/>
    </location>
</feature>
<evidence type="ECO:0000313" key="8">
    <source>
        <dbReference type="Proteomes" id="UP000001568"/>
    </source>
</evidence>
<name>A4RVU4_OSTLU</name>
<evidence type="ECO:0000256" key="5">
    <source>
        <dbReference type="SAM" id="Coils"/>
    </source>
</evidence>
<dbReference type="OrthoDB" id="1737200at2759"/>
<dbReference type="SUPFAM" id="SSF49599">
    <property type="entry name" value="TRAF domain-like"/>
    <property type="match status" value="1"/>
</dbReference>
<dbReference type="Pfam" id="PF02176">
    <property type="entry name" value="zf-TRAF"/>
    <property type="match status" value="1"/>
</dbReference>
<keyword evidence="3 4" id="KW-0862">Zinc</keyword>
<dbReference type="HOGENOM" id="CLU_025538_0_0_1"/>